<feature type="region of interest" description="Disordered" evidence="1">
    <location>
        <begin position="298"/>
        <end position="335"/>
    </location>
</feature>
<organism evidence="3 4">
    <name type="scientific">Thalassomonas haliotis</name>
    <dbReference type="NCBI Taxonomy" id="485448"/>
    <lineage>
        <taxon>Bacteria</taxon>
        <taxon>Pseudomonadati</taxon>
        <taxon>Pseudomonadota</taxon>
        <taxon>Gammaproteobacteria</taxon>
        <taxon>Alteromonadales</taxon>
        <taxon>Colwelliaceae</taxon>
        <taxon>Thalassomonas</taxon>
    </lineage>
</organism>
<feature type="region of interest" description="Disordered" evidence="1">
    <location>
        <begin position="114"/>
        <end position="156"/>
    </location>
</feature>
<dbReference type="InterPro" id="IPR025295">
    <property type="entry name" value="eCIS_core_dom"/>
</dbReference>
<sequence length="1594" mass="170499">MANKTIAQCSTTQASRRPTSKPGTQRSQLQAKAQNSNENLTALIANSSHGSPAAITANSQSANKHAGQQASSLSQIIRANNIQTKLTIGAANSSYEQEADSVADKVVALNSFSPGAGAQTTTADNKKSAAAGTGHNGKGGVQAHIQSKDNSQAPAKVQRSFMDLAPGPEQEAEQEGEQEAQSPTFAGESQVLTKLIQASQESATADTTASPAFESSLQSSKGGGTPLPENTRSEMETGIGADFSAVKIHTNNNAAQMNRQINAKAFTHGSDIYFNQGQYNPESSSGKHLLAHELTHTVQQGASSKTQASSQSADISRVSRQSASQGTSQSTTQPKIQRGWLGSALGAISDAASSAVNWAADQINSALNWAKEKFAGFVQSIPGYKLLSVILGQDPVTGKTVARNGRNFIEAGLNIIPFGSKYQQKLEATGAMEEAATWLDQKIAKLDISLTSILNDISNFWSSRSLSDLTNVSGVLSQAANIIRRPIASVISFATSIAAKLLEIVKKYLLGSLVGFIKDHTRGYPLLTVILGKDPITDEAVERSGMNLIRGFMLLSASGEEQLRQMQETGSLQKAADWIDGAVARLDLSWQSIKNMFSKAWDLVSITSLMDPIGAFTQLAQIFLAPAGRILSFVVEVGIKILALIKDALIARLIKFARKIPGYPLLTVILGKDPFSGNPVPRTAENIIHGFLSLLPGGEEKFQTMKESGAIDRATSWIEGAIAELGFTWKYIKGLFMQAWNGFSLSDLAAPLEAFGRIMNLFIDPLKRLFSFIIKVLKKIIEIILSIMGFPTDLVVNIVNRAMQAFADIKRDPIGFILNLLKAIKKGFSLFFDNILKHLFNGLTSWLFQQVKDAGITPPKDLSLGSIFGFVLDVLGITAEKIWQKLADKIGQEKVNRIRGMIDKLTGIWTFVKDVMTRGPIAIWEYIVEKISGLWNMVLEGVQNWIMTRIITQVTAKLLSMLDPTGIMAVINSTIALYKAIQSFIAYIKQMLQIVNSFVMGVAEIAKGNILSAAKFLEGALAKAVPIAIGFLANQVGLGGLGKRIGEMIKKVQGKVDQALTWLVDKAVSAGSALLKMGKGAISAVKNWWQTRKEFTDHAGKKHALYYPSAQGELTVASTPTPVNQFLNNLVIADTDPKKTEKQGHKSKALAIMKIINDQRAIIQKNGGKDAAAEAKVAQQLALLPPQLTPLMVGDSGGRIPSPLTLEALKEKPVKMPRTPDEETIDVNAATQIVTLAAEAATDSLALSKQFKAIKTRFALSKVSFHTQGKISKVKLEASKNKDIQVNLPVKDKTPGISLKSNVINVPGAAAGDTVSTGMTADPVGPDKIGKGSEPLGSALKVVMGKLITAPEQKNPSKYIKGHLLNHNIGGPGTGQNMYPITAEANKNHNTSIEEKVKGWVEKQSYWIYYQVNVAGISENIVHANQKHPDNYINSKFVCKAYIRNTDGQEHNTATSTIDSIYVKGDASASANEPAYQLDGGIKSAMDTLTTDERKSSNLSSKFKISGIGPEAIKILLKAYGDYAKGDLVNELTSGQKSTLTTVNGKAGDIKTAIAAIVAGRAPPPAAPPTAPAAPAPAATAPADTSAPATATAD</sequence>
<dbReference type="Pfam" id="PF13699">
    <property type="entry name" value="eCIS_core"/>
    <property type="match status" value="1"/>
</dbReference>
<feature type="compositionally biased region" description="Polar residues" evidence="1">
    <location>
        <begin position="202"/>
        <end position="220"/>
    </location>
</feature>
<evidence type="ECO:0000313" key="3">
    <source>
        <dbReference type="EMBL" id="WDE09538.1"/>
    </source>
</evidence>
<gene>
    <name evidence="3" type="ORF">H3N35_14450</name>
</gene>
<feature type="domain" description="eCIS core" evidence="2">
    <location>
        <begin position="226"/>
        <end position="302"/>
    </location>
</feature>
<evidence type="ECO:0000313" key="4">
    <source>
        <dbReference type="Proteomes" id="UP001215231"/>
    </source>
</evidence>
<feature type="compositionally biased region" description="Polar residues" evidence="1">
    <location>
        <begin position="114"/>
        <end position="123"/>
    </location>
</feature>
<keyword evidence="4" id="KW-1185">Reference proteome</keyword>
<evidence type="ECO:0000256" key="1">
    <source>
        <dbReference type="SAM" id="MobiDB-lite"/>
    </source>
</evidence>
<dbReference type="RefSeq" id="WP_274049490.1">
    <property type="nucleotide sequence ID" value="NZ_CP059693.1"/>
</dbReference>
<name>A0ABY7V799_9GAMM</name>
<feature type="region of interest" description="Disordered" evidence="1">
    <location>
        <begin position="1561"/>
        <end position="1594"/>
    </location>
</feature>
<feature type="compositionally biased region" description="Low complexity" evidence="1">
    <location>
        <begin position="321"/>
        <end position="333"/>
    </location>
</feature>
<feature type="region of interest" description="Disordered" evidence="1">
    <location>
        <begin position="1"/>
        <end position="69"/>
    </location>
</feature>
<feature type="compositionally biased region" description="Low complexity" evidence="1">
    <location>
        <begin position="1576"/>
        <end position="1594"/>
    </location>
</feature>
<evidence type="ECO:0000259" key="2">
    <source>
        <dbReference type="Pfam" id="PF13699"/>
    </source>
</evidence>
<feature type="compositionally biased region" description="Pro residues" evidence="1">
    <location>
        <begin position="1562"/>
        <end position="1575"/>
    </location>
</feature>
<feature type="compositionally biased region" description="Polar residues" evidence="1">
    <location>
        <begin position="144"/>
        <end position="153"/>
    </location>
</feature>
<reference evidence="3 4" key="1">
    <citation type="journal article" date="2022" name="Mar. Drugs">
        <title>Bioassay-Guided Fractionation Leads to the Detection of Cholic Acid Generated by the Rare Thalassomonas sp.</title>
        <authorList>
            <person name="Pheiffer F."/>
            <person name="Schneider Y.K."/>
            <person name="Hansen E.H."/>
            <person name="Andersen J.H."/>
            <person name="Isaksson J."/>
            <person name="Busche T."/>
            <person name="R C."/>
            <person name="Kalinowski J."/>
            <person name="Zyl L.V."/>
            <person name="Trindade M."/>
        </authorList>
    </citation>
    <scope>NUCLEOTIDE SEQUENCE [LARGE SCALE GENOMIC DNA]</scope>
    <source>
        <strain evidence="3 4">A5K-61T</strain>
    </source>
</reference>
<feature type="region of interest" description="Disordered" evidence="1">
    <location>
        <begin position="202"/>
        <end position="234"/>
    </location>
</feature>
<proteinExistence type="predicted"/>
<feature type="compositionally biased region" description="Low complexity" evidence="1">
    <location>
        <begin position="299"/>
        <end position="313"/>
    </location>
</feature>
<accession>A0ABY7V799</accession>
<dbReference type="Proteomes" id="UP001215231">
    <property type="component" value="Chromosome"/>
</dbReference>
<protein>
    <submittedName>
        <fullName evidence="3">DUF4157 domain-containing protein</fullName>
    </submittedName>
</protein>
<dbReference type="EMBL" id="CP059693">
    <property type="protein sequence ID" value="WDE09538.1"/>
    <property type="molecule type" value="Genomic_DNA"/>
</dbReference>